<evidence type="ECO:0000256" key="2">
    <source>
        <dbReference type="ARBA" id="ARBA00010058"/>
    </source>
</evidence>
<dbReference type="GO" id="GO:0005856">
    <property type="term" value="C:cytoskeleton"/>
    <property type="evidence" value="ECO:0007669"/>
    <property type="project" value="UniProtKB-SubCell"/>
</dbReference>
<dbReference type="InterPro" id="IPR048278">
    <property type="entry name" value="PFN"/>
</dbReference>
<dbReference type="WBParaSite" id="Csp11.Scaffold527.g3090.t1">
    <property type="protein sequence ID" value="Csp11.Scaffold527.g3090.t1"/>
    <property type="gene ID" value="Csp11.Scaffold527.g3090"/>
</dbReference>
<dbReference type="CDD" id="cd00148">
    <property type="entry name" value="PROF"/>
    <property type="match status" value="1"/>
</dbReference>
<accession>A0A1I7T782</accession>
<organism evidence="8 9">
    <name type="scientific">Caenorhabditis tropicalis</name>
    <dbReference type="NCBI Taxonomy" id="1561998"/>
    <lineage>
        <taxon>Eukaryota</taxon>
        <taxon>Metazoa</taxon>
        <taxon>Ecdysozoa</taxon>
        <taxon>Nematoda</taxon>
        <taxon>Chromadorea</taxon>
        <taxon>Rhabditida</taxon>
        <taxon>Rhabditina</taxon>
        <taxon>Rhabditomorpha</taxon>
        <taxon>Rhabditoidea</taxon>
        <taxon>Rhabditidae</taxon>
        <taxon>Peloderinae</taxon>
        <taxon>Caenorhabditis</taxon>
    </lineage>
</organism>
<evidence type="ECO:0000256" key="4">
    <source>
        <dbReference type="ARBA" id="ARBA00022490"/>
    </source>
</evidence>
<keyword evidence="8" id="KW-1185">Reference proteome</keyword>
<dbReference type="STRING" id="1561998.A0A1I7T782"/>
<keyword evidence="4" id="KW-0963">Cytoplasm</keyword>
<dbReference type="GO" id="GO:0003785">
    <property type="term" value="F:actin monomer binding"/>
    <property type="evidence" value="ECO:0007669"/>
    <property type="project" value="TreeGrafter"/>
</dbReference>
<comment type="subcellular location">
    <subcellularLocation>
        <location evidence="1">Cytoplasm</location>
        <location evidence="1">Cytoskeleton</location>
    </subcellularLocation>
</comment>
<dbReference type="Gene3D" id="3.30.450.30">
    <property type="entry name" value="Dynein light chain 2a, cytoplasmic"/>
    <property type="match status" value="1"/>
</dbReference>
<dbReference type="Pfam" id="PF00235">
    <property type="entry name" value="Profilin"/>
    <property type="match status" value="1"/>
</dbReference>
<evidence type="ECO:0000313" key="8">
    <source>
        <dbReference type="Proteomes" id="UP000095282"/>
    </source>
</evidence>
<comment type="similarity">
    <text evidence="2 7">Belongs to the profilin family.</text>
</comment>
<protein>
    <recommendedName>
        <fullName evidence="7">Profilin</fullName>
    </recommendedName>
</protein>
<dbReference type="InterPro" id="IPR036140">
    <property type="entry name" value="PFN_sf"/>
</dbReference>
<dbReference type="PANTHER" id="PTHR11604">
    <property type="entry name" value="PROFILIN"/>
    <property type="match status" value="1"/>
</dbReference>
<dbReference type="AlphaFoldDB" id="A0A1I7T782"/>
<evidence type="ECO:0000256" key="6">
    <source>
        <dbReference type="ARBA" id="ARBA00023212"/>
    </source>
</evidence>
<evidence type="ECO:0000256" key="7">
    <source>
        <dbReference type="RuleBase" id="RU003909"/>
    </source>
</evidence>
<evidence type="ECO:0000256" key="3">
    <source>
        <dbReference type="ARBA" id="ARBA00011583"/>
    </source>
</evidence>
<dbReference type="InterPro" id="IPR005455">
    <property type="entry name" value="PFN_euk"/>
</dbReference>
<evidence type="ECO:0000256" key="1">
    <source>
        <dbReference type="ARBA" id="ARBA00004245"/>
    </source>
</evidence>
<reference evidence="9" key="1">
    <citation type="submission" date="2016-11" db="UniProtKB">
        <authorList>
            <consortium name="WormBaseParasite"/>
        </authorList>
    </citation>
    <scope>IDENTIFICATION</scope>
</reference>
<keyword evidence="6" id="KW-0206">Cytoskeleton</keyword>
<dbReference type="SMART" id="SM00392">
    <property type="entry name" value="PROF"/>
    <property type="match status" value="1"/>
</dbReference>
<evidence type="ECO:0000313" key="9">
    <source>
        <dbReference type="WBParaSite" id="Csp11.Scaffold527.g3090.t1"/>
    </source>
</evidence>
<dbReference type="FunFam" id="3.30.450.30:FF:000020">
    <property type="entry name" value="Profilin"/>
    <property type="match status" value="1"/>
</dbReference>
<proteinExistence type="inferred from homology"/>
<dbReference type="GO" id="GO:0005938">
    <property type="term" value="C:cell cortex"/>
    <property type="evidence" value="ECO:0007669"/>
    <property type="project" value="TreeGrafter"/>
</dbReference>
<comment type="subunit">
    <text evidence="3">Occurs in many kinds of cells as a complex with monomeric actin in a 1:1 ratio.</text>
</comment>
<dbReference type="eggNOG" id="KOG1755">
    <property type="taxonomic scope" value="Eukaryota"/>
</dbReference>
<dbReference type="PANTHER" id="PTHR11604:SF1">
    <property type="entry name" value="PROFILIN-2"/>
    <property type="match status" value="1"/>
</dbReference>
<dbReference type="SUPFAM" id="SSF55770">
    <property type="entry name" value="Profilin (actin-binding protein)"/>
    <property type="match status" value="1"/>
</dbReference>
<keyword evidence="5 7" id="KW-0009">Actin-binding</keyword>
<sequence length="131" mass="14135">MSGWDDYIKLLFGKSAAIKRAAIIGSDGSVWARSGDANAFRATESELKKFAALFNDITSVPGTGADLEDIHYIVPRVEEKLIFGKKEQTGFFAAKTNQAIVIAMYEGDNAQSASVRAGVEFIAQYLSSAGY</sequence>
<dbReference type="Proteomes" id="UP000095282">
    <property type="component" value="Unplaced"/>
</dbReference>
<evidence type="ECO:0000256" key="5">
    <source>
        <dbReference type="ARBA" id="ARBA00023203"/>
    </source>
</evidence>
<name>A0A1I7T782_9PELO</name>